<feature type="region of interest" description="Disordered" evidence="1">
    <location>
        <begin position="1"/>
        <end position="31"/>
    </location>
</feature>
<reference evidence="3" key="1">
    <citation type="submission" date="2025-08" db="UniProtKB">
        <authorList>
            <consortium name="RefSeq"/>
        </authorList>
    </citation>
    <scope>IDENTIFICATION</scope>
</reference>
<sequence>MLLEIEIGGGAELQKKNEKKEEEEGKEKREWTNKSMEKYLDECKDWTCNGRTVAEMWTEINKKINEAMPKKKVKIRSGKREKESKREMRRKVTKFMKGKYSREALMEEKRHSNRGANKERKDTKKKKW</sequence>
<name>A0A6P6F9Y3_BOMIM</name>
<feature type="compositionally biased region" description="Basic and acidic residues" evidence="1">
    <location>
        <begin position="100"/>
        <end position="122"/>
    </location>
</feature>
<dbReference type="RefSeq" id="XP_024222933.1">
    <property type="nucleotide sequence ID" value="XM_024367165.1"/>
</dbReference>
<evidence type="ECO:0000313" key="3">
    <source>
        <dbReference type="RefSeq" id="XP_024222933.1"/>
    </source>
</evidence>
<dbReference type="AlphaFoldDB" id="A0A6P6F9Y3"/>
<gene>
    <name evidence="3" type="primary">LOC112212743</name>
</gene>
<feature type="compositionally biased region" description="Basic residues" evidence="1">
    <location>
        <begin position="87"/>
        <end position="99"/>
    </location>
</feature>
<feature type="region of interest" description="Disordered" evidence="1">
    <location>
        <begin position="70"/>
        <end position="128"/>
    </location>
</feature>
<proteinExistence type="predicted"/>
<dbReference type="OrthoDB" id="7615471at2759"/>
<dbReference type="Proteomes" id="UP000515180">
    <property type="component" value="Unplaced"/>
</dbReference>
<protein>
    <submittedName>
        <fullName evidence="3">Uncharacterized protein LOC112212743</fullName>
    </submittedName>
</protein>
<feature type="compositionally biased region" description="Basic and acidic residues" evidence="1">
    <location>
        <begin position="13"/>
        <end position="31"/>
    </location>
</feature>
<dbReference type="KEGG" id="bim:112212743"/>
<evidence type="ECO:0000313" key="2">
    <source>
        <dbReference type="Proteomes" id="UP000515180"/>
    </source>
</evidence>
<evidence type="ECO:0000256" key="1">
    <source>
        <dbReference type="SAM" id="MobiDB-lite"/>
    </source>
</evidence>
<organism evidence="2 3">
    <name type="scientific">Bombus impatiens</name>
    <name type="common">Bumblebee</name>
    <dbReference type="NCBI Taxonomy" id="132113"/>
    <lineage>
        <taxon>Eukaryota</taxon>
        <taxon>Metazoa</taxon>
        <taxon>Ecdysozoa</taxon>
        <taxon>Arthropoda</taxon>
        <taxon>Hexapoda</taxon>
        <taxon>Insecta</taxon>
        <taxon>Pterygota</taxon>
        <taxon>Neoptera</taxon>
        <taxon>Endopterygota</taxon>
        <taxon>Hymenoptera</taxon>
        <taxon>Apocrita</taxon>
        <taxon>Aculeata</taxon>
        <taxon>Apoidea</taxon>
        <taxon>Anthophila</taxon>
        <taxon>Apidae</taxon>
        <taxon>Bombus</taxon>
        <taxon>Pyrobombus</taxon>
    </lineage>
</organism>
<keyword evidence="2" id="KW-1185">Reference proteome</keyword>
<dbReference type="GeneID" id="112212743"/>
<accession>A0A6P6F9Y3</accession>